<evidence type="ECO:0000313" key="1">
    <source>
        <dbReference type="EMBL" id="PHZ85535.1"/>
    </source>
</evidence>
<keyword evidence="2" id="KW-1185">Reference proteome</keyword>
<proteinExistence type="predicted"/>
<sequence length="160" mass="17908">MRRQQMSFIFNALDDREFSHLYGLSDAELAAQGVVTRIADSPSFPCRVTLEGARIGERVLLLNHTHLDVNSPYRASYAIYVRDGAKTRRLAPGELPDYLQNAQIALRAFDRKALLVAYQLTPGSDAHDYLDEMLAQPEVAHVDVHFAGPGCYFGRVTRCP</sequence>
<dbReference type="InParanoid" id="A0A2G4YT80"/>
<reference evidence="1 2" key="1">
    <citation type="submission" date="2017-10" db="EMBL/GenBank/DDBJ databases">
        <title>Frigbacter circumglobatus gen. nov. sp. nov., isolated from sediment cultured in situ.</title>
        <authorList>
            <person name="Zhao Z."/>
        </authorList>
    </citation>
    <scope>NUCLEOTIDE SEQUENCE [LARGE SCALE GENOMIC DNA]</scope>
    <source>
        <strain evidence="1 2">ZYL</strain>
    </source>
</reference>
<dbReference type="Proteomes" id="UP000229730">
    <property type="component" value="Unassembled WGS sequence"/>
</dbReference>
<dbReference type="OrthoDB" id="5953307at2"/>
<gene>
    <name evidence="1" type="ORF">CRD36_02230</name>
</gene>
<dbReference type="AlphaFoldDB" id="A0A2G4YT80"/>
<name>A0A2G4YT80_9PROT</name>
<comment type="caution">
    <text evidence="1">The sequence shown here is derived from an EMBL/GenBank/DDBJ whole genome shotgun (WGS) entry which is preliminary data.</text>
</comment>
<dbReference type="InterPro" id="IPR009593">
    <property type="entry name" value="DUF1203"/>
</dbReference>
<dbReference type="Pfam" id="PF06718">
    <property type="entry name" value="DUF1203"/>
    <property type="match status" value="1"/>
</dbReference>
<evidence type="ECO:0000313" key="2">
    <source>
        <dbReference type="Proteomes" id="UP000229730"/>
    </source>
</evidence>
<protein>
    <recommendedName>
        <fullName evidence="3">DUF1203 domain-containing protein</fullName>
    </recommendedName>
</protein>
<organism evidence="1 2">
    <name type="scientific">Paremcibacter congregatus</name>
    <dbReference type="NCBI Taxonomy" id="2043170"/>
    <lineage>
        <taxon>Bacteria</taxon>
        <taxon>Pseudomonadati</taxon>
        <taxon>Pseudomonadota</taxon>
        <taxon>Alphaproteobacteria</taxon>
        <taxon>Emcibacterales</taxon>
        <taxon>Emcibacteraceae</taxon>
        <taxon>Paremcibacter</taxon>
    </lineage>
</organism>
<dbReference type="EMBL" id="PDEM01000009">
    <property type="protein sequence ID" value="PHZ85535.1"/>
    <property type="molecule type" value="Genomic_DNA"/>
</dbReference>
<evidence type="ECO:0008006" key="3">
    <source>
        <dbReference type="Google" id="ProtNLM"/>
    </source>
</evidence>
<accession>A0A2G4YT80</accession>